<dbReference type="GO" id="GO:0015937">
    <property type="term" value="P:coenzyme A biosynthetic process"/>
    <property type="evidence" value="ECO:0007669"/>
    <property type="project" value="UniProtKB-UniRule"/>
</dbReference>
<dbReference type="SUPFAM" id="SSF52540">
    <property type="entry name" value="P-loop containing nucleoside triphosphate hydrolases"/>
    <property type="match status" value="1"/>
</dbReference>
<protein>
    <recommendedName>
        <fullName evidence="5 6">Dephospho-CoA kinase</fullName>
        <ecNumber evidence="5 6">2.7.1.24</ecNumber>
    </recommendedName>
    <alternativeName>
        <fullName evidence="5">Dephosphocoenzyme A kinase</fullName>
    </alternativeName>
</protein>
<dbReference type="CDD" id="cd02022">
    <property type="entry name" value="DPCK"/>
    <property type="match status" value="1"/>
</dbReference>
<evidence type="ECO:0000313" key="7">
    <source>
        <dbReference type="EMBL" id="KGE05318.1"/>
    </source>
</evidence>
<evidence type="ECO:0000256" key="5">
    <source>
        <dbReference type="HAMAP-Rule" id="MF_00376"/>
    </source>
</evidence>
<dbReference type="PANTHER" id="PTHR10695">
    <property type="entry name" value="DEPHOSPHO-COA KINASE-RELATED"/>
    <property type="match status" value="1"/>
</dbReference>
<reference evidence="7 8" key="1">
    <citation type="journal article" date="2014" name="Genome Announc.">
        <title>Genome Sequence of Gammaproteobacterial Pseudohaliea rubra Type Strain DSM 19751, Isolated from Coastal Seawater of the Mediterranean Sea.</title>
        <authorList>
            <person name="Spring S."/>
            <person name="Fiebig A."/>
            <person name="Riedel T."/>
            <person name="Goker M."/>
            <person name="Klenk H.P."/>
        </authorList>
    </citation>
    <scope>NUCLEOTIDE SEQUENCE [LARGE SCALE GENOMIC DNA]</scope>
    <source>
        <strain evidence="7 8">DSM 19751</strain>
    </source>
</reference>
<dbReference type="PROSITE" id="PS51219">
    <property type="entry name" value="DPCK"/>
    <property type="match status" value="1"/>
</dbReference>
<evidence type="ECO:0000256" key="4">
    <source>
        <dbReference type="ARBA" id="ARBA00022993"/>
    </source>
</evidence>
<evidence type="ECO:0000313" key="8">
    <source>
        <dbReference type="Proteomes" id="UP000029640"/>
    </source>
</evidence>
<dbReference type="EC" id="2.7.1.24" evidence="5 6"/>
<dbReference type="STRING" id="1265313.HRUBRA_00080"/>
<dbReference type="GO" id="GO:0004140">
    <property type="term" value="F:dephospho-CoA kinase activity"/>
    <property type="evidence" value="ECO:0007669"/>
    <property type="project" value="UniProtKB-UniRule"/>
</dbReference>
<feature type="binding site" evidence="5">
    <location>
        <begin position="14"/>
        <end position="19"/>
    </location>
    <ligand>
        <name>ATP</name>
        <dbReference type="ChEBI" id="CHEBI:30616"/>
    </ligand>
</feature>
<keyword evidence="5 7" id="KW-0418">Kinase</keyword>
<dbReference type="AlphaFoldDB" id="A0A095VW78"/>
<accession>A0A095VW78</accession>
<keyword evidence="2 5" id="KW-0547">Nucleotide-binding</keyword>
<evidence type="ECO:0000256" key="1">
    <source>
        <dbReference type="ARBA" id="ARBA00009018"/>
    </source>
</evidence>
<sequence length="205" mass="21693">MNTRFVVGLTGGIGSGKTAVTDRFAAAGIAVIDADRAARLVVELGTPGLAAIAKHFGPGILDAAGWLNRAALRRLVFEDPAERAWLERLTHPLIGEEIARGLAAATSPYCVLSSPLLLETGQKDLADVLVVVDVPEELQLARTVARDGNDAELVRKIMAAQLTRAERLAGADIVIDNSGTLADLDERVAELHGEFLARAELAREG</sequence>
<name>A0A095VW78_9GAMM</name>
<evidence type="ECO:0000256" key="2">
    <source>
        <dbReference type="ARBA" id="ARBA00022741"/>
    </source>
</evidence>
<dbReference type="Pfam" id="PF01121">
    <property type="entry name" value="CoaE"/>
    <property type="match status" value="1"/>
</dbReference>
<dbReference type="PATRIC" id="fig|1265313.6.peg.80"/>
<dbReference type="HAMAP" id="MF_00376">
    <property type="entry name" value="Dephospho_CoA_kinase"/>
    <property type="match status" value="1"/>
</dbReference>
<keyword evidence="5" id="KW-0963">Cytoplasm</keyword>
<dbReference type="NCBIfam" id="TIGR00152">
    <property type="entry name" value="dephospho-CoA kinase"/>
    <property type="match status" value="1"/>
</dbReference>
<organism evidence="7 8">
    <name type="scientific">Pseudohaliea rubra DSM 19751</name>
    <dbReference type="NCBI Taxonomy" id="1265313"/>
    <lineage>
        <taxon>Bacteria</taxon>
        <taxon>Pseudomonadati</taxon>
        <taxon>Pseudomonadota</taxon>
        <taxon>Gammaproteobacteria</taxon>
        <taxon>Cellvibrionales</taxon>
        <taxon>Halieaceae</taxon>
        <taxon>Pseudohaliea</taxon>
    </lineage>
</organism>
<keyword evidence="4 5" id="KW-0173">Coenzyme A biosynthesis</keyword>
<comment type="function">
    <text evidence="5">Catalyzes the phosphorylation of the 3'-hydroxyl group of dephosphocoenzyme A to form coenzyme A.</text>
</comment>
<keyword evidence="8" id="KW-1185">Reference proteome</keyword>
<keyword evidence="5 7" id="KW-0808">Transferase</keyword>
<dbReference type="PANTHER" id="PTHR10695:SF46">
    <property type="entry name" value="BIFUNCTIONAL COENZYME A SYNTHASE-RELATED"/>
    <property type="match status" value="1"/>
</dbReference>
<evidence type="ECO:0000256" key="3">
    <source>
        <dbReference type="ARBA" id="ARBA00022840"/>
    </source>
</evidence>
<dbReference type="eggNOG" id="COG0237">
    <property type="taxonomic scope" value="Bacteria"/>
</dbReference>
<evidence type="ECO:0000256" key="6">
    <source>
        <dbReference type="NCBIfam" id="TIGR00152"/>
    </source>
</evidence>
<dbReference type="GO" id="GO:0005737">
    <property type="term" value="C:cytoplasm"/>
    <property type="evidence" value="ECO:0007669"/>
    <property type="project" value="UniProtKB-SubCell"/>
</dbReference>
<comment type="catalytic activity">
    <reaction evidence="5">
        <text>3'-dephospho-CoA + ATP = ADP + CoA + H(+)</text>
        <dbReference type="Rhea" id="RHEA:18245"/>
        <dbReference type="ChEBI" id="CHEBI:15378"/>
        <dbReference type="ChEBI" id="CHEBI:30616"/>
        <dbReference type="ChEBI" id="CHEBI:57287"/>
        <dbReference type="ChEBI" id="CHEBI:57328"/>
        <dbReference type="ChEBI" id="CHEBI:456216"/>
        <dbReference type="EC" id="2.7.1.24"/>
    </reaction>
</comment>
<dbReference type="GO" id="GO:0005524">
    <property type="term" value="F:ATP binding"/>
    <property type="evidence" value="ECO:0007669"/>
    <property type="project" value="UniProtKB-UniRule"/>
</dbReference>
<dbReference type="InterPro" id="IPR027417">
    <property type="entry name" value="P-loop_NTPase"/>
</dbReference>
<dbReference type="UniPathway" id="UPA00241">
    <property type="reaction ID" value="UER00356"/>
</dbReference>
<keyword evidence="3 5" id="KW-0067">ATP-binding</keyword>
<dbReference type="Proteomes" id="UP000029640">
    <property type="component" value="Unassembled WGS sequence"/>
</dbReference>
<comment type="pathway">
    <text evidence="5">Cofactor biosynthesis; coenzyme A biosynthesis; CoA from (R)-pantothenate: step 5/5.</text>
</comment>
<dbReference type="EMBL" id="AUVB01000002">
    <property type="protein sequence ID" value="KGE05318.1"/>
    <property type="molecule type" value="Genomic_DNA"/>
</dbReference>
<proteinExistence type="inferred from homology"/>
<dbReference type="InterPro" id="IPR001977">
    <property type="entry name" value="Depp_CoAkinase"/>
</dbReference>
<dbReference type="OrthoDB" id="9812943at2"/>
<comment type="subcellular location">
    <subcellularLocation>
        <location evidence="5">Cytoplasm</location>
    </subcellularLocation>
</comment>
<comment type="caution">
    <text evidence="7">The sequence shown here is derived from an EMBL/GenBank/DDBJ whole genome shotgun (WGS) entry which is preliminary data.</text>
</comment>
<dbReference type="RefSeq" id="WP_035517716.1">
    <property type="nucleotide sequence ID" value="NZ_KN234786.1"/>
</dbReference>
<dbReference type="HOGENOM" id="CLU_057180_1_2_6"/>
<dbReference type="Gene3D" id="3.40.50.300">
    <property type="entry name" value="P-loop containing nucleotide triphosphate hydrolases"/>
    <property type="match status" value="1"/>
</dbReference>
<comment type="similarity">
    <text evidence="1 5">Belongs to the CoaE family.</text>
</comment>
<gene>
    <name evidence="5" type="primary">coaE</name>
    <name evidence="7" type="ORF">HRUBRA_00080</name>
</gene>